<evidence type="ECO:0000313" key="8">
    <source>
        <dbReference type="Proteomes" id="UP000092018"/>
    </source>
</evidence>
<evidence type="ECO:0000256" key="3">
    <source>
        <dbReference type="ARBA" id="ARBA00023237"/>
    </source>
</evidence>
<dbReference type="InterPro" id="IPR036737">
    <property type="entry name" value="OmpA-like_sf"/>
</dbReference>
<dbReference type="KEGG" id="vbr:A6E01_19260"/>
<dbReference type="Gene3D" id="3.30.1330.60">
    <property type="entry name" value="OmpA-like domain"/>
    <property type="match status" value="1"/>
</dbReference>
<dbReference type="GO" id="GO:0009279">
    <property type="term" value="C:cell outer membrane"/>
    <property type="evidence" value="ECO:0007669"/>
    <property type="project" value="UniProtKB-SubCell"/>
</dbReference>
<dbReference type="InterPro" id="IPR006664">
    <property type="entry name" value="OMP_bac"/>
</dbReference>
<dbReference type="PANTHER" id="PTHR30329:SF21">
    <property type="entry name" value="LIPOPROTEIN YIAD-RELATED"/>
    <property type="match status" value="1"/>
</dbReference>
<proteinExistence type="predicted"/>
<dbReference type="InterPro" id="IPR050330">
    <property type="entry name" value="Bact_OuterMem_StrucFunc"/>
</dbReference>
<protein>
    <recommendedName>
        <fullName evidence="6">OmpA-like domain-containing protein</fullName>
    </recommendedName>
</protein>
<dbReference type="Proteomes" id="UP000092018">
    <property type="component" value="Plasmid unnamed1"/>
</dbReference>
<dbReference type="PROSITE" id="PS51123">
    <property type="entry name" value="OMPA_2"/>
    <property type="match status" value="1"/>
</dbReference>
<name>A0AAN0XZ85_9VIBR</name>
<dbReference type="PRINTS" id="PR01021">
    <property type="entry name" value="OMPADOMAIN"/>
</dbReference>
<accession>A0AAN0XZ85</accession>
<sequence>MNKFIVSLCVLFSASAMASTVTAYDPQVYLDDQYEVIQEHFSGFDVTKEEGSIVVTIPTDKGFAVGGHTLTRSVRDRVKRLGVYLNEHNESLINVYGHTDSTGSATRNEELSLQRANTVVEQLLAVYVNPYRITVKGEAAEVPKCTNASERGKACNRRVEIEITFSQMRF</sequence>
<reference evidence="7 8" key="1">
    <citation type="submission" date="2016-06" db="EMBL/GenBank/DDBJ databases">
        <title>Adaptive Radiation by Waves of Gene Transfer Leads to Fine-Scale Resource Partitioning in Marine Microbes.</title>
        <authorList>
            <person name="Hehemann J.-H."/>
            <person name="Arevalo P."/>
            <person name="Datta M.S."/>
            <person name="Yu X."/>
            <person name="Corzett C."/>
            <person name="Henschel A."/>
            <person name="Preheim S.P."/>
            <person name="Timberlake S."/>
            <person name="Alm E.J."/>
            <person name="Polz M.F."/>
        </authorList>
    </citation>
    <scope>NUCLEOTIDE SEQUENCE [LARGE SCALE GENOMIC DNA]</scope>
    <source>
        <strain evidence="7 8">FF50</strain>
        <plasmid evidence="7 8">unnamed1</plasmid>
    </source>
</reference>
<keyword evidence="5" id="KW-0732">Signal</keyword>
<evidence type="ECO:0000256" key="5">
    <source>
        <dbReference type="SAM" id="SignalP"/>
    </source>
</evidence>
<dbReference type="PANTHER" id="PTHR30329">
    <property type="entry name" value="STATOR ELEMENT OF FLAGELLAR MOTOR COMPLEX"/>
    <property type="match status" value="1"/>
</dbReference>
<dbReference type="EMBL" id="CP016179">
    <property type="protein sequence ID" value="ANO35354.1"/>
    <property type="molecule type" value="Genomic_DNA"/>
</dbReference>
<evidence type="ECO:0000256" key="2">
    <source>
        <dbReference type="ARBA" id="ARBA00023136"/>
    </source>
</evidence>
<organism evidence="7 8">
    <name type="scientific">Vibrio breoganii</name>
    <dbReference type="NCBI Taxonomy" id="553239"/>
    <lineage>
        <taxon>Bacteria</taxon>
        <taxon>Pseudomonadati</taxon>
        <taxon>Pseudomonadota</taxon>
        <taxon>Gammaproteobacteria</taxon>
        <taxon>Vibrionales</taxon>
        <taxon>Vibrionaceae</taxon>
        <taxon>Vibrio</taxon>
    </lineage>
</organism>
<feature type="signal peptide" evidence="5">
    <location>
        <begin position="1"/>
        <end position="18"/>
    </location>
</feature>
<dbReference type="RefSeq" id="WP_065211116.1">
    <property type="nucleotide sequence ID" value="NZ_CP016179.1"/>
</dbReference>
<feature type="domain" description="OmpA-like" evidence="6">
    <location>
        <begin position="50"/>
        <end position="167"/>
    </location>
</feature>
<evidence type="ECO:0000256" key="1">
    <source>
        <dbReference type="ARBA" id="ARBA00004442"/>
    </source>
</evidence>
<comment type="subcellular location">
    <subcellularLocation>
        <location evidence="1">Cell outer membrane</location>
    </subcellularLocation>
</comment>
<feature type="chain" id="PRO_5042981974" description="OmpA-like domain-containing protein" evidence="5">
    <location>
        <begin position="19"/>
        <end position="170"/>
    </location>
</feature>
<gene>
    <name evidence="7" type="ORF">A6E01_19260</name>
</gene>
<dbReference type="AlphaFoldDB" id="A0AAN0XZ85"/>
<dbReference type="Pfam" id="PF00691">
    <property type="entry name" value="OmpA"/>
    <property type="match status" value="1"/>
</dbReference>
<keyword evidence="7" id="KW-0614">Plasmid</keyword>
<dbReference type="CDD" id="cd07185">
    <property type="entry name" value="OmpA_C-like"/>
    <property type="match status" value="1"/>
</dbReference>
<dbReference type="InterPro" id="IPR006665">
    <property type="entry name" value="OmpA-like"/>
</dbReference>
<geneLocation type="plasmid" evidence="7 8">
    <name>unnamed1</name>
</geneLocation>
<evidence type="ECO:0000313" key="7">
    <source>
        <dbReference type="EMBL" id="ANO35354.1"/>
    </source>
</evidence>
<evidence type="ECO:0000256" key="4">
    <source>
        <dbReference type="PROSITE-ProRule" id="PRU00473"/>
    </source>
</evidence>
<keyword evidence="3" id="KW-0998">Cell outer membrane</keyword>
<keyword evidence="2 4" id="KW-0472">Membrane</keyword>
<evidence type="ECO:0000259" key="6">
    <source>
        <dbReference type="PROSITE" id="PS51123"/>
    </source>
</evidence>
<dbReference type="SUPFAM" id="SSF103088">
    <property type="entry name" value="OmpA-like"/>
    <property type="match status" value="1"/>
</dbReference>